<keyword evidence="3" id="KW-1185">Reference proteome</keyword>
<feature type="region of interest" description="Disordered" evidence="1">
    <location>
        <begin position="524"/>
        <end position="547"/>
    </location>
</feature>
<feature type="region of interest" description="Disordered" evidence="1">
    <location>
        <begin position="598"/>
        <end position="736"/>
    </location>
</feature>
<proteinExistence type="predicted"/>
<dbReference type="Proteomes" id="UP001438707">
    <property type="component" value="Unassembled WGS sequence"/>
</dbReference>
<feature type="compositionally biased region" description="Low complexity" evidence="1">
    <location>
        <begin position="537"/>
        <end position="547"/>
    </location>
</feature>
<evidence type="ECO:0000313" key="2">
    <source>
        <dbReference type="EMBL" id="KAK9827826.1"/>
    </source>
</evidence>
<organism evidence="2 3">
    <name type="scientific">Apatococcus lobatus</name>
    <dbReference type="NCBI Taxonomy" id="904363"/>
    <lineage>
        <taxon>Eukaryota</taxon>
        <taxon>Viridiplantae</taxon>
        <taxon>Chlorophyta</taxon>
        <taxon>core chlorophytes</taxon>
        <taxon>Trebouxiophyceae</taxon>
        <taxon>Chlorellales</taxon>
        <taxon>Chlorellaceae</taxon>
        <taxon>Apatococcus</taxon>
    </lineage>
</organism>
<feature type="compositionally biased region" description="Low complexity" evidence="1">
    <location>
        <begin position="673"/>
        <end position="684"/>
    </location>
</feature>
<comment type="caution">
    <text evidence="2">The sequence shown here is derived from an EMBL/GenBank/DDBJ whole genome shotgun (WGS) entry which is preliminary data.</text>
</comment>
<gene>
    <name evidence="2" type="ORF">WJX74_004308</name>
</gene>
<evidence type="ECO:0000313" key="3">
    <source>
        <dbReference type="Proteomes" id="UP001438707"/>
    </source>
</evidence>
<feature type="compositionally biased region" description="Low complexity" evidence="1">
    <location>
        <begin position="699"/>
        <end position="708"/>
    </location>
</feature>
<sequence>MTLGSTIHATAPLEHLCVLVLLPADLRRARKLSIPQLRGCPLTYNEVLDAGQADICQTDKGQAALVAGAASSCFQPRPVPQADQEQSQGQVMVRLSSSHFLLRPKSSKSLSAMNMALIQIHEDFSEAQPWFRKLQMLQGPMRMLWTSRLAALVPGMCAALQEACPDCVLDPRSVTCIPPGRKLTSRVLLQRLGLDHQSTVLVLDPCAMQAPTEGSAVTAIYRPHLSALDDICRDLCAGRILGLSALCSGLEQIFESRTDSSHAGNPSDALKELVLRLESSCKEAQQSCEAPCGSLLARHGRAHLEQPESGGEDAGRKRASFLAEQTPTTPAGSQQQEMPLTTSVSARLEGHAANGCERARKRRASPAVCTSSCKGLHAPSSGHGSPGSCFFNSQDSPPNKRCISKPAGEVSGCSTPRPQDAASAASPVPRVAGHCLLSPDEPQLVRRIRFVSTSPQVKGPACASHAAASGLAYCRSRFQPNRAPKHPQQVVDTCTGPAKHTSQCPHLADDHAQAALAAGESVLTRPPADHDSAALRPASEAVPAPQAPAAGVSEHYVMKADAAHRPRAGQAASDGVWAALDNTSPQMEAGVLEAVAAGDGSAPEAPSDGARHSPEVNHLEEEQAGTSEAAAANDAQKAASRDARAATPTHFASSRQIEPAASTAATDQDTKGPARAAVKAAEAPPLSPQAPSHAGASGGAQIAAQSPGCSRPSGCTDAAGPAGHEKAVPAASEGGQHQNPALSIFCPLGECGYLAHPTESWSDFDIETQLQEAVKREEAAGKAAEMAGKGTAAVQQTREDQLAQEVMEAKHQELQELGNFNGWREHLDLVTAGDLQSAAFQKQRVLVQESTLLCVRTRLLYSRLLERHALLCVGTSLARLSQKKQDLVDEGLCPQTGEAAERNFQQALQALWQKAQPTLLLEGLSRAREASQLELQYEACLDEARMEIAECLSLQREISNAYAWQHSNLGSDEELDKLQRCHLEMGIKYCMLTLISHRLRLQWATALRAQSECHLAEEEERMALVQVPWKPGMFLGHISRTCRQACLATHPAPPQPYGTGDTGLF</sequence>
<feature type="compositionally biased region" description="Basic and acidic residues" evidence="1">
    <location>
        <begin position="609"/>
        <end position="621"/>
    </location>
</feature>
<evidence type="ECO:0000256" key="1">
    <source>
        <dbReference type="SAM" id="MobiDB-lite"/>
    </source>
</evidence>
<protein>
    <submittedName>
        <fullName evidence="2">Uncharacterized protein</fullName>
    </submittedName>
</protein>
<reference evidence="2 3" key="1">
    <citation type="journal article" date="2024" name="Nat. Commun.">
        <title>Phylogenomics reveals the evolutionary origins of lichenization in chlorophyte algae.</title>
        <authorList>
            <person name="Puginier C."/>
            <person name="Libourel C."/>
            <person name="Otte J."/>
            <person name="Skaloud P."/>
            <person name="Haon M."/>
            <person name="Grisel S."/>
            <person name="Petersen M."/>
            <person name="Berrin J.G."/>
            <person name="Delaux P.M."/>
            <person name="Dal Grande F."/>
            <person name="Keller J."/>
        </authorList>
    </citation>
    <scope>NUCLEOTIDE SEQUENCE [LARGE SCALE GENOMIC DNA]</scope>
    <source>
        <strain evidence="2 3">SAG 2145</strain>
    </source>
</reference>
<accession>A0AAW1R331</accession>
<feature type="compositionally biased region" description="Low complexity" evidence="1">
    <location>
        <begin position="629"/>
        <end position="638"/>
    </location>
</feature>
<dbReference type="EMBL" id="JALJOS010000017">
    <property type="protein sequence ID" value="KAK9827826.1"/>
    <property type="molecule type" value="Genomic_DNA"/>
</dbReference>
<dbReference type="AlphaFoldDB" id="A0AAW1R331"/>
<name>A0AAW1R331_9CHLO</name>